<accession>A0ABT0RQ22</accession>
<gene>
    <name evidence="1" type="ORF">LZ536_12605</name>
</gene>
<dbReference type="RefSeq" id="WP_249849127.1">
    <property type="nucleotide sequence ID" value="NZ_JAMGBD010000002.1"/>
</dbReference>
<comment type="caution">
    <text evidence="1">The sequence shown here is derived from an EMBL/GenBank/DDBJ whole genome shotgun (WGS) entry which is preliminary data.</text>
</comment>
<keyword evidence="2" id="KW-1185">Reference proteome</keyword>
<sequence length="169" mass="17328">MIVAAILLGTAQVAATTAPAPPPALPQSVVLPAWTPVRLVTQAVIDSRSARQGQRFGLTITEDVKLGERIVIPRGTPAVGEIEVLTQKGAGGNSGHLVLAPLFIDWAGDRIYLRGHSETAGKGAVGASVATQVLLSPLGFFISGKSATLPAGSAIEAEIRNDVKVVPAP</sequence>
<protein>
    <submittedName>
        <fullName evidence="1">Uncharacterized protein</fullName>
    </submittedName>
</protein>
<organism evidence="1 2">
    <name type="scientific">Sphingomonas alba</name>
    <dbReference type="NCBI Taxonomy" id="2908208"/>
    <lineage>
        <taxon>Bacteria</taxon>
        <taxon>Pseudomonadati</taxon>
        <taxon>Pseudomonadota</taxon>
        <taxon>Alphaproteobacteria</taxon>
        <taxon>Sphingomonadales</taxon>
        <taxon>Sphingomonadaceae</taxon>
        <taxon>Sphingomonas</taxon>
    </lineage>
</organism>
<dbReference type="Proteomes" id="UP001165363">
    <property type="component" value="Unassembled WGS sequence"/>
</dbReference>
<dbReference type="EMBL" id="JAMGBD010000002">
    <property type="protein sequence ID" value="MCL6684732.1"/>
    <property type="molecule type" value="Genomic_DNA"/>
</dbReference>
<name>A0ABT0RQ22_9SPHN</name>
<evidence type="ECO:0000313" key="1">
    <source>
        <dbReference type="EMBL" id="MCL6684732.1"/>
    </source>
</evidence>
<evidence type="ECO:0000313" key="2">
    <source>
        <dbReference type="Proteomes" id="UP001165363"/>
    </source>
</evidence>
<proteinExistence type="predicted"/>
<reference evidence="1" key="1">
    <citation type="submission" date="2022-05" db="EMBL/GenBank/DDBJ databases">
        <authorList>
            <person name="Jo J.-H."/>
            <person name="Im W.-T."/>
        </authorList>
    </citation>
    <scope>NUCLEOTIDE SEQUENCE</scope>
    <source>
        <strain evidence="1">SE158</strain>
    </source>
</reference>